<evidence type="ECO:0000313" key="3">
    <source>
        <dbReference type="Proteomes" id="UP001296943"/>
    </source>
</evidence>
<name>A0ABS2MUR8_9BACI</name>
<proteinExistence type="predicted"/>
<evidence type="ECO:0000313" key="2">
    <source>
        <dbReference type="EMBL" id="MBM7569581.1"/>
    </source>
</evidence>
<feature type="transmembrane region" description="Helical" evidence="1">
    <location>
        <begin position="45"/>
        <end position="66"/>
    </location>
</feature>
<feature type="transmembrane region" description="Helical" evidence="1">
    <location>
        <begin position="18"/>
        <end position="39"/>
    </location>
</feature>
<evidence type="ECO:0008006" key="4">
    <source>
        <dbReference type="Google" id="ProtNLM"/>
    </source>
</evidence>
<sequence length="79" mass="9118">MNGASTKLKQKIEDYSRFLVTLIILSIYFYLGMIITLIIEPSDKGYLLIVLMLGSLSIAGWFSYLINKWRKKLNEGIEQ</sequence>
<evidence type="ECO:0000256" key="1">
    <source>
        <dbReference type="SAM" id="Phobius"/>
    </source>
</evidence>
<keyword evidence="1" id="KW-1133">Transmembrane helix</keyword>
<protein>
    <recommendedName>
        <fullName evidence="4">YrhC-like protein</fullName>
    </recommendedName>
</protein>
<accession>A0ABS2MUR8</accession>
<dbReference type="EMBL" id="JAFBDR010000001">
    <property type="protein sequence ID" value="MBM7569581.1"/>
    <property type="molecule type" value="Genomic_DNA"/>
</dbReference>
<dbReference type="InterPro" id="IPR025418">
    <property type="entry name" value="YrhC-like"/>
</dbReference>
<keyword evidence="3" id="KW-1185">Reference proteome</keyword>
<organism evidence="2 3">
    <name type="scientific">Aquibacillus albus</name>
    <dbReference type="NCBI Taxonomy" id="1168171"/>
    <lineage>
        <taxon>Bacteria</taxon>
        <taxon>Bacillati</taxon>
        <taxon>Bacillota</taxon>
        <taxon>Bacilli</taxon>
        <taxon>Bacillales</taxon>
        <taxon>Bacillaceae</taxon>
        <taxon>Aquibacillus</taxon>
    </lineage>
</organism>
<keyword evidence="1" id="KW-0812">Transmembrane</keyword>
<gene>
    <name evidence="2" type="ORF">JOC48_000050</name>
</gene>
<dbReference type="Proteomes" id="UP001296943">
    <property type="component" value="Unassembled WGS sequence"/>
</dbReference>
<comment type="caution">
    <text evidence="2">The sequence shown here is derived from an EMBL/GenBank/DDBJ whole genome shotgun (WGS) entry which is preliminary data.</text>
</comment>
<dbReference type="Pfam" id="PF14143">
    <property type="entry name" value="YrhC"/>
    <property type="match status" value="1"/>
</dbReference>
<dbReference type="RefSeq" id="WP_204497037.1">
    <property type="nucleotide sequence ID" value="NZ_JAFBDR010000001.1"/>
</dbReference>
<keyword evidence="1" id="KW-0472">Membrane</keyword>
<reference evidence="2 3" key="1">
    <citation type="submission" date="2021-01" db="EMBL/GenBank/DDBJ databases">
        <title>Genomic Encyclopedia of Type Strains, Phase IV (KMG-IV): sequencing the most valuable type-strain genomes for metagenomic binning, comparative biology and taxonomic classification.</title>
        <authorList>
            <person name="Goeker M."/>
        </authorList>
    </citation>
    <scope>NUCLEOTIDE SEQUENCE [LARGE SCALE GENOMIC DNA]</scope>
    <source>
        <strain evidence="2 3">DSM 23711</strain>
    </source>
</reference>